<reference evidence="2 3" key="1">
    <citation type="submission" date="2018-11" db="EMBL/GenBank/DDBJ databases">
        <title>Genomes From Bacteria Associated with the Canine Oral Cavity: a Test Case for Automated Genome-Based Taxonomic Assignment.</title>
        <authorList>
            <person name="Coil D.A."/>
            <person name="Jospin G."/>
            <person name="Darling A.E."/>
            <person name="Wallis C."/>
            <person name="Davis I.J."/>
            <person name="Harris S."/>
            <person name="Eisen J.A."/>
            <person name="Holcombe L.J."/>
            <person name="O'Flynn C."/>
        </authorList>
    </citation>
    <scope>NUCLEOTIDE SEQUENCE [LARGE SCALE GENOMIC DNA]</scope>
    <source>
        <strain evidence="2 3">OH887_COT-365</strain>
    </source>
</reference>
<feature type="transmembrane region" description="Helical" evidence="1">
    <location>
        <begin position="41"/>
        <end position="65"/>
    </location>
</feature>
<evidence type="ECO:0008006" key="4">
    <source>
        <dbReference type="Google" id="ProtNLM"/>
    </source>
</evidence>
<dbReference type="RefSeq" id="WP_124843684.1">
    <property type="nucleotide sequence ID" value="NZ_JAUNKP010000045.1"/>
</dbReference>
<accession>A0A3P1T9U4</accession>
<dbReference type="EMBL" id="RQZG01000004">
    <property type="protein sequence ID" value="RRD06110.1"/>
    <property type="molecule type" value="Genomic_DNA"/>
</dbReference>
<evidence type="ECO:0000313" key="3">
    <source>
        <dbReference type="Proteomes" id="UP000280819"/>
    </source>
</evidence>
<protein>
    <recommendedName>
        <fullName evidence="4">OCRE domain-containing protein</fullName>
    </recommendedName>
</protein>
<keyword evidence="1" id="KW-1133">Transmembrane helix</keyword>
<keyword evidence="1" id="KW-0812">Transmembrane</keyword>
<comment type="caution">
    <text evidence="2">The sequence shown here is derived from an EMBL/GenBank/DDBJ whole genome shotgun (WGS) entry which is preliminary data.</text>
</comment>
<name>A0A3P1T9U4_9ACTN</name>
<sequence length="168" mass="18865">MNEYDRTLIETTKSHRERLTSAFIHGRLQERHKVNSNVNRLLGSFILAAVIGMACLGTGFVLGLLQRQKQTQAITAFMQAMSSNPIKPGDGWVEVEDTVLLHNPETGIYIDSRTGFHVDPETMLATDPQGRTIDVRLGWYFDPETGYYTDPASGLRIDPETLQVVEEK</sequence>
<dbReference type="OrthoDB" id="3723990at2"/>
<dbReference type="Proteomes" id="UP000280819">
    <property type="component" value="Unassembled WGS sequence"/>
</dbReference>
<keyword evidence="1" id="KW-0472">Membrane</keyword>
<dbReference type="AlphaFoldDB" id="A0A3P1T9U4"/>
<evidence type="ECO:0000256" key="1">
    <source>
        <dbReference type="SAM" id="Phobius"/>
    </source>
</evidence>
<evidence type="ECO:0000313" key="2">
    <source>
        <dbReference type="EMBL" id="RRD06110.1"/>
    </source>
</evidence>
<organism evidence="2 3">
    <name type="scientific">Arachnia propionica</name>
    <dbReference type="NCBI Taxonomy" id="1750"/>
    <lineage>
        <taxon>Bacteria</taxon>
        <taxon>Bacillati</taxon>
        <taxon>Actinomycetota</taxon>
        <taxon>Actinomycetes</taxon>
        <taxon>Propionibacteriales</taxon>
        <taxon>Propionibacteriaceae</taxon>
        <taxon>Arachnia</taxon>
    </lineage>
</organism>
<proteinExistence type="predicted"/>
<gene>
    <name evidence="2" type="ORF">EII34_05350</name>
</gene>